<dbReference type="PROSITE" id="PS51318">
    <property type="entry name" value="TAT"/>
    <property type="match status" value="1"/>
</dbReference>
<keyword evidence="1" id="KW-0472">Membrane</keyword>
<proteinExistence type="predicted"/>
<dbReference type="InterPro" id="IPR058677">
    <property type="entry name" value="ORF4_N"/>
</dbReference>
<dbReference type="RefSeq" id="WP_076610316.1">
    <property type="nucleotide sequence ID" value="NZ_FTNR01000014.1"/>
</dbReference>
<dbReference type="EMBL" id="FTNR01000014">
    <property type="protein sequence ID" value="SIS14652.1"/>
    <property type="molecule type" value="Genomic_DNA"/>
</dbReference>
<organism evidence="3 4">
    <name type="scientific">Natronorubrum thiooxidans</name>
    <dbReference type="NCBI Taxonomy" id="308853"/>
    <lineage>
        <taxon>Archaea</taxon>
        <taxon>Methanobacteriati</taxon>
        <taxon>Methanobacteriota</taxon>
        <taxon>Stenosarchaea group</taxon>
        <taxon>Halobacteria</taxon>
        <taxon>Halobacteriales</taxon>
        <taxon>Natrialbaceae</taxon>
        <taxon>Natronorubrum</taxon>
    </lineage>
</organism>
<evidence type="ECO:0000259" key="2">
    <source>
        <dbReference type="Pfam" id="PF26255"/>
    </source>
</evidence>
<keyword evidence="4" id="KW-1185">Reference proteome</keyword>
<feature type="transmembrane region" description="Helical" evidence="1">
    <location>
        <begin position="564"/>
        <end position="585"/>
    </location>
</feature>
<protein>
    <recommendedName>
        <fullName evidence="2">Envelope protein N-terminal domain-containing protein</fullName>
    </recommendedName>
</protein>
<evidence type="ECO:0000256" key="1">
    <source>
        <dbReference type="SAM" id="Phobius"/>
    </source>
</evidence>
<reference evidence="4" key="1">
    <citation type="submission" date="2017-01" db="EMBL/GenBank/DDBJ databases">
        <authorList>
            <person name="Varghese N."/>
            <person name="Submissions S."/>
        </authorList>
    </citation>
    <scope>NUCLEOTIDE SEQUENCE [LARGE SCALE GENOMIC DNA]</scope>
    <source>
        <strain evidence="4">type strain: HArc-</strain>
    </source>
</reference>
<gene>
    <name evidence="3" type="ORF">SAMN05421752_11439</name>
</gene>
<sequence>MAADGSAHSPQPTAHEVVPGCSIDRRTFIKGTAASMALAVGGTASSTSASAQLATYPMPITGPVALFRGFGALADLGDESGEDLHTRIYADAVELEENRGPALNSIRDNVTMLKGYVRNNMAFEIADRTKAGDSEADVLAAAESVVSANAADIQGKLYNLWATDFLASMRRAEQVRQDGSLTNYGSVFYLSFYDGTGITTQPVTTENNVHVGYWDSSSNSNDSLYPWEWTAQQSTELAPWNDIAAHTVTTTLLDGSQSTLPAHSFIRDDSIGFVPTAELSSPTFEPGNGTSYTDTLGHLYEFLADRDEYQTIVDENGYTDASDPTSDAAIRFSAYPLNPDPEDDAAVFFDVQKFVEIDRNIRDLHDELQTEAQNLVDLLYQPIVDGEVNAHDIASGEAILQAADNAEDWQDMAGYYRAVNFPEAEKPGTIMAGELTLEGAMFWTSPSGDGLPVGSEIDPSNTIGELHIAAEIVDGPSDQVGDLITHQLQNPFTIESVKDDSETLHFEERDLTEPADTEEIIKRLQQAYDDERETRDGETNVSVTVESDPIGTGLLGNLGDSAGYLGLGLIGVTVLAVIGFVTDLIPGLGN</sequence>
<name>A0A1N7GPZ7_9EURY</name>
<dbReference type="STRING" id="308853.SAMN05421752_11439"/>
<keyword evidence="1" id="KW-0812">Transmembrane</keyword>
<dbReference type="OrthoDB" id="330826at2157"/>
<accession>A0A1N7GPZ7</accession>
<dbReference type="Proteomes" id="UP000185936">
    <property type="component" value="Unassembled WGS sequence"/>
</dbReference>
<keyword evidence="1" id="KW-1133">Transmembrane helix</keyword>
<feature type="domain" description="Envelope protein N-terminal" evidence="2">
    <location>
        <begin position="77"/>
        <end position="414"/>
    </location>
</feature>
<evidence type="ECO:0000313" key="4">
    <source>
        <dbReference type="Proteomes" id="UP000185936"/>
    </source>
</evidence>
<dbReference type="InterPro" id="IPR006311">
    <property type="entry name" value="TAT_signal"/>
</dbReference>
<dbReference type="Pfam" id="PF26255">
    <property type="entry name" value="Viral_env_HRPV"/>
    <property type="match status" value="1"/>
</dbReference>
<dbReference type="AlphaFoldDB" id="A0A1N7GPZ7"/>
<evidence type="ECO:0000313" key="3">
    <source>
        <dbReference type="EMBL" id="SIS14652.1"/>
    </source>
</evidence>